<keyword evidence="4" id="KW-1185">Reference proteome</keyword>
<evidence type="ECO:0000313" key="2">
    <source>
        <dbReference type="EMBL" id="CAF1391494.1"/>
    </source>
</evidence>
<dbReference type="Proteomes" id="UP000681722">
    <property type="component" value="Unassembled WGS sequence"/>
</dbReference>
<comment type="caution">
    <text evidence="2">The sequence shown here is derived from an EMBL/GenBank/DDBJ whole genome shotgun (WGS) entry which is preliminary data.</text>
</comment>
<gene>
    <name evidence="2" type="ORF">GPM918_LOCUS32817</name>
    <name evidence="3" type="ORF">SRO942_LOCUS33488</name>
</gene>
<evidence type="ECO:0000256" key="1">
    <source>
        <dbReference type="SAM" id="MobiDB-lite"/>
    </source>
</evidence>
<accession>A0A815KCX9</accession>
<proteinExistence type="predicted"/>
<dbReference type="AlphaFoldDB" id="A0A815KCX9"/>
<evidence type="ECO:0000313" key="3">
    <source>
        <dbReference type="EMBL" id="CAF4285984.1"/>
    </source>
</evidence>
<feature type="region of interest" description="Disordered" evidence="1">
    <location>
        <begin position="244"/>
        <end position="272"/>
    </location>
</feature>
<dbReference type="OrthoDB" id="7554291at2759"/>
<organism evidence="2 4">
    <name type="scientific">Didymodactylos carnosus</name>
    <dbReference type="NCBI Taxonomy" id="1234261"/>
    <lineage>
        <taxon>Eukaryota</taxon>
        <taxon>Metazoa</taxon>
        <taxon>Spiralia</taxon>
        <taxon>Gnathifera</taxon>
        <taxon>Rotifera</taxon>
        <taxon>Eurotatoria</taxon>
        <taxon>Bdelloidea</taxon>
        <taxon>Philodinida</taxon>
        <taxon>Philodinidae</taxon>
        <taxon>Didymodactylos</taxon>
    </lineage>
</organism>
<dbReference type="EMBL" id="CAJOBC010082420">
    <property type="protein sequence ID" value="CAF4285984.1"/>
    <property type="molecule type" value="Genomic_DNA"/>
</dbReference>
<dbReference type="Proteomes" id="UP000663829">
    <property type="component" value="Unassembled WGS sequence"/>
</dbReference>
<protein>
    <submittedName>
        <fullName evidence="2">Uncharacterized protein</fullName>
    </submittedName>
</protein>
<sequence>MALISIWVGYTEPLANLWLDKIIDKLNYIKSQIASVDFLMSTPVLGLRISYLVIFSSDICVSPDLNYKLTFFGVTGDCPAIKVILDFVGHGGYWCCWICYLKDIHVDNKRQYRCELPIKHRHSEKYLQGSIQPVQENRDIFGHRGVSVLHKILDTPLPECIIIDYLHCTLLDHAKAIIKAIYHQFGKSLFGGTKAHCEAEFRFRMVEAKGDETDEEISSDEIRFVFMVYLDSYTHDNDMHRSRSDIQLYHKSPSSRRTNDKKTNEDSELDADEGSVNRLIDSRVDDRINTLLTSLNKKLDFMTKKIQQVYQSSGFGESQLAMYRNEKDKFQEEVMYNNENLLNINGKNPGDYGRRLLPAMRVKFRISTHQYQDFYKNLVRKKLSDFLLEEERRDKVKTKRLRVQEQESTEIYTPMTVDRTSMPVICLSTSTINDE</sequence>
<name>A0A815KCX9_9BILA</name>
<dbReference type="EMBL" id="CAJNOQ010017013">
    <property type="protein sequence ID" value="CAF1391494.1"/>
    <property type="molecule type" value="Genomic_DNA"/>
</dbReference>
<reference evidence="2" key="1">
    <citation type="submission" date="2021-02" db="EMBL/GenBank/DDBJ databases">
        <authorList>
            <person name="Nowell W R."/>
        </authorList>
    </citation>
    <scope>NUCLEOTIDE SEQUENCE</scope>
</reference>
<evidence type="ECO:0000313" key="4">
    <source>
        <dbReference type="Proteomes" id="UP000663829"/>
    </source>
</evidence>